<dbReference type="Gene3D" id="3.40.50.410">
    <property type="entry name" value="von Willebrand factor, type A domain"/>
    <property type="match status" value="1"/>
</dbReference>
<dbReference type="Proteomes" id="UP000192923">
    <property type="component" value="Unassembled WGS sequence"/>
</dbReference>
<evidence type="ECO:0000256" key="1">
    <source>
        <dbReference type="SAM" id="Phobius"/>
    </source>
</evidence>
<dbReference type="RefSeq" id="WP_085215497.1">
    <property type="nucleotide sequence ID" value="NZ_FXAM01000001.1"/>
</dbReference>
<name>A0A1Y6D200_9GAMM</name>
<evidence type="ECO:0000313" key="3">
    <source>
        <dbReference type="EMBL" id="SMF96631.1"/>
    </source>
</evidence>
<gene>
    <name evidence="3" type="ORF">SAMN02949497_4037</name>
</gene>
<sequence length="328" mass="35601">MVTRLWRDAAGRRLAAALLLAGLACLPWSAEREQPVFSYIAVVDITRSMTVEDYRIDAVPVSRLDFVKRALREAVAGLPCGSRFGLGVFTERNTALLFEPIETCAGFPAIAAALDRLDWRMAWAADSRIAAGLLNTLETLARYDADLVFVTDGQEAPPLNPRYRPRLDAVRGKMRGLVLGAGGLVPMPIPKFDEAGRQTGFVAPDEVPHRSTFGLSEMAPEEIEGYHARNAPFGNATGPATEHLSALREDYLRQLAAESGLDYQRLLGGEGLGHALSRPEFAKTARVRAGLSDWPAGLALAALVAAYGVGWKAKAFRPRTRLPARPDP</sequence>
<dbReference type="STRING" id="1760988.SAMN02949497_4037"/>
<dbReference type="Pfam" id="PF13519">
    <property type="entry name" value="VWA_2"/>
    <property type="match status" value="1"/>
</dbReference>
<dbReference type="CDD" id="cd00198">
    <property type="entry name" value="vWFA"/>
    <property type="match status" value="1"/>
</dbReference>
<reference evidence="3 4" key="1">
    <citation type="submission" date="2016-12" db="EMBL/GenBank/DDBJ databases">
        <authorList>
            <person name="Song W.-J."/>
            <person name="Kurnit D.M."/>
        </authorList>
    </citation>
    <scope>NUCLEOTIDE SEQUENCE [LARGE SCALE GENOMIC DNA]</scope>
    <source>
        <strain evidence="3 4">175</strain>
    </source>
</reference>
<keyword evidence="1" id="KW-1133">Transmembrane helix</keyword>
<dbReference type="InterPro" id="IPR002035">
    <property type="entry name" value="VWF_A"/>
</dbReference>
<dbReference type="AlphaFoldDB" id="A0A1Y6D200"/>
<dbReference type="EMBL" id="FXAM01000001">
    <property type="protein sequence ID" value="SMF96631.1"/>
    <property type="molecule type" value="Genomic_DNA"/>
</dbReference>
<dbReference type="SUPFAM" id="SSF53300">
    <property type="entry name" value="vWA-like"/>
    <property type="match status" value="1"/>
</dbReference>
<evidence type="ECO:0000313" key="4">
    <source>
        <dbReference type="Proteomes" id="UP000192923"/>
    </source>
</evidence>
<keyword evidence="4" id="KW-1185">Reference proteome</keyword>
<keyword evidence="1" id="KW-0472">Membrane</keyword>
<keyword evidence="1" id="KW-0812">Transmembrane</keyword>
<organism evidence="3 4">
    <name type="scientific">Methylomagnum ishizawai</name>
    <dbReference type="NCBI Taxonomy" id="1760988"/>
    <lineage>
        <taxon>Bacteria</taxon>
        <taxon>Pseudomonadati</taxon>
        <taxon>Pseudomonadota</taxon>
        <taxon>Gammaproteobacteria</taxon>
        <taxon>Methylococcales</taxon>
        <taxon>Methylococcaceae</taxon>
        <taxon>Methylomagnum</taxon>
    </lineage>
</organism>
<dbReference type="InterPro" id="IPR036465">
    <property type="entry name" value="vWFA_dom_sf"/>
</dbReference>
<dbReference type="SMART" id="SM00327">
    <property type="entry name" value="VWA"/>
    <property type="match status" value="1"/>
</dbReference>
<dbReference type="PROSITE" id="PS51257">
    <property type="entry name" value="PROKAR_LIPOPROTEIN"/>
    <property type="match status" value="1"/>
</dbReference>
<evidence type="ECO:0000259" key="2">
    <source>
        <dbReference type="SMART" id="SM00327"/>
    </source>
</evidence>
<protein>
    <submittedName>
        <fullName evidence="3">MxaL protein</fullName>
    </submittedName>
</protein>
<proteinExistence type="predicted"/>
<dbReference type="OrthoDB" id="7055767at2"/>
<feature type="domain" description="VWFA" evidence="2">
    <location>
        <begin position="36"/>
        <end position="215"/>
    </location>
</feature>
<feature type="transmembrane region" description="Helical" evidence="1">
    <location>
        <begin position="294"/>
        <end position="311"/>
    </location>
</feature>
<accession>A0A1Y6D200</accession>